<proteinExistence type="predicted"/>
<dbReference type="AlphaFoldDB" id="A0A828QVN1"/>
<evidence type="ECO:0000313" key="1">
    <source>
        <dbReference type="EMBL" id="EFU72194.1"/>
    </source>
</evidence>
<dbReference type="EMBL" id="AEPU01000014">
    <property type="protein sequence ID" value="EFU72194.1"/>
    <property type="molecule type" value="Genomic_DNA"/>
</dbReference>
<dbReference type="Proteomes" id="UP000005813">
    <property type="component" value="Unassembled WGS sequence"/>
</dbReference>
<evidence type="ECO:0000313" key="2">
    <source>
        <dbReference type="Proteomes" id="UP000005813"/>
    </source>
</evidence>
<accession>A0A828QVN1</accession>
<sequence>MNLRGKMKLAICFMGHLRTYKQTYESFLENVLKPNLKDAMWEEIDIFIHTWDTFEKSGFAWHEQNKEIDGVKITEQVICEVKQIYKPKKMLVETLMQDRGMHLSIERSQKLALEYEKEQNISYDYIMVTRPDLYFHTPLILSSFINAYQKNEALKSISLPKKHIFAAHNTFGRMLVDDRRLLCEGDLLWFGNIKPLPLILDAFNPQKIFLIPINYILHRDFFLQRENFRLGWVDKDSTLTAVSVIKSHLSYQIGEVAMQCESFKERFFLIFTLTIIKKKFNNKEKINSNHLYPSLCKDYPEFIKIKNSPTYKLGAKIIEIHKKGGNLGLIHFILFKLLSYKKSL</sequence>
<name>A0A828QVN1_CAMUP</name>
<gene>
    <name evidence="1" type="ORF">HMPREF9400_0567</name>
</gene>
<protein>
    <submittedName>
        <fullName evidence="1">Uncharacterized protein</fullName>
    </submittedName>
</protein>
<organism evidence="1 2">
    <name type="scientific">Campylobacter upsaliensis JV21</name>
    <dbReference type="NCBI Taxonomy" id="888826"/>
    <lineage>
        <taxon>Bacteria</taxon>
        <taxon>Pseudomonadati</taxon>
        <taxon>Campylobacterota</taxon>
        <taxon>Epsilonproteobacteria</taxon>
        <taxon>Campylobacterales</taxon>
        <taxon>Campylobacteraceae</taxon>
        <taxon>Campylobacter</taxon>
    </lineage>
</organism>
<comment type="caution">
    <text evidence="1">The sequence shown here is derived from an EMBL/GenBank/DDBJ whole genome shotgun (WGS) entry which is preliminary data.</text>
</comment>
<reference evidence="1 2" key="1">
    <citation type="submission" date="2010-12" db="EMBL/GenBank/DDBJ databases">
        <authorList>
            <person name="Muzny D."/>
            <person name="Qin X."/>
            <person name="Buhay C."/>
            <person name="Dugan-Rocha S."/>
            <person name="Ding Y."/>
            <person name="Chen G."/>
            <person name="Hawes A."/>
            <person name="Holder M."/>
            <person name="Jhangiani S."/>
            <person name="Johnson A."/>
            <person name="Khan Z."/>
            <person name="Li Z."/>
            <person name="Liu W."/>
            <person name="Liu X."/>
            <person name="Perez L."/>
            <person name="Shen H."/>
            <person name="Wang Q."/>
            <person name="Watt J."/>
            <person name="Xi L."/>
            <person name="Xin Y."/>
            <person name="Zhou J."/>
            <person name="Deng J."/>
            <person name="Jiang H."/>
            <person name="Liu Y."/>
            <person name="Qu J."/>
            <person name="Song X.-Z."/>
            <person name="Zhang L."/>
            <person name="Villasana D."/>
            <person name="Johnson A."/>
            <person name="Liu J."/>
            <person name="Liyanage D."/>
            <person name="Lorensuhewa L."/>
            <person name="Robinson T."/>
            <person name="Song A."/>
            <person name="Song B.-B."/>
            <person name="Dinh H."/>
            <person name="Thornton R."/>
            <person name="Coyle M."/>
            <person name="Francisco L."/>
            <person name="Jackson L."/>
            <person name="Javaid M."/>
            <person name="Korchina V."/>
            <person name="Kovar C."/>
            <person name="Mata R."/>
            <person name="Mathew T."/>
            <person name="Ngo R."/>
            <person name="Nguyen L."/>
            <person name="Nguyen N."/>
            <person name="Okwuonu G."/>
            <person name="Ongeri F."/>
            <person name="Pham C."/>
            <person name="Simmons D."/>
            <person name="Wilczek-Boney K."/>
            <person name="Hale W."/>
            <person name="Jakkamsetti A."/>
            <person name="Pham P."/>
            <person name="Ruth R."/>
            <person name="San Lucas F."/>
            <person name="Warren J."/>
            <person name="Zhang J."/>
            <person name="Zhao Z."/>
            <person name="Zhou C."/>
            <person name="Zhu D."/>
            <person name="Lee S."/>
            <person name="Bess C."/>
            <person name="Blankenburg K."/>
            <person name="Forbes L."/>
            <person name="Fu Q."/>
            <person name="Gubbala S."/>
            <person name="Hirani K."/>
            <person name="Jayaseelan J.C."/>
            <person name="Lara F."/>
            <person name="Munidasa M."/>
            <person name="Palculict T."/>
            <person name="Patil S."/>
            <person name="Pu L.-L."/>
            <person name="Saada N."/>
            <person name="Tang L."/>
            <person name="Weissenberger G."/>
            <person name="Zhu Y."/>
            <person name="Hemphill L."/>
            <person name="Shang Y."/>
            <person name="Youmans B."/>
            <person name="Ayvaz T."/>
            <person name="Ross M."/>
            <person name="Santibanez J."/>
            <person name="Aqrawi P."/>
            <person name="Gross S."/>
            <person name="Joshi V."/>
            <person name="Fowler G."/>
            <person name="Nazareth L."/>
            <person name="Reid J."/>
            <person name="Worley K."/>
            <person name="Petrosino J."/>
            <person name="Highlander S."/>
            <person name="Gibbs R."/>
        </authorList>
    </citation>
    <scope>NUCLEOTIDE SEQUENCE [LARGE SCALE GENOMIC DNA]</scope>
    <source>
        <strain evidence="1 2">JV21</strain>
    </source>
</reference>